<dbReference type="EMBL" id="CP126217">
    <property type="protein sequence ID" value="WIA19466.1"/>
    <property type="molecule type" value="Genomic_DNA"/>
</dbReference>
<keyword evidence="2" id="KW-1185">Reference proteome</keyword>
<protein>
    <submittedName>
        <fullName evidence="1">Uncharacterized protein</fullName>
    </submittedName>
</protein>
<reference evidence="1 2" key="1">
    <citation type="submission" date="2023-05" db="EMBL/GenBank/DDBJ databases">
        <title>A 100% complete, gapless, phased diploid assembly of the Scenedesmus obliquus UTEX 3031 genome.</title>
        <authorList>
            <person name="Biondi T.C."/>
            <person name="Hanschen E.R."/>
            <person name="Kwon T."/>
            <person name="Eng W."/>
            <person name="Kruse C.P.S."/>
            <person name="Koehler S.I."/>
            <person name="Kunde Y."/>
            <person name="Gleasner C.D."/>
            <person name="You Mak K.T."/>
            <person name="Polle J."/>
            <person name="Hovde B.T."/>
            <person name="Starkenburg S.R."/>
        </authorList>
    </citation>
    <scope>NUCLEOTIDE SEQUENCE [LARGE SCALE GENOMIC DNA]</scope>
    <source>
        <strain evidence="1 2">DOE0152z</strain>
    </source>
</reference>
<accession>A0ABY8UDA6</accession>
<organism evidence="1 2">
    <name type="scientific">Tetradesmus obliquus</name>
    <name type="common">Green alga</name>
    <name type="synonym">Acutodesmus obliquus</name>
    <dbReference type="NCBI Taxonomy" id="3088"/>
    <lineage>
        <taxon>Eukaryota</taxon>
        <taxon>Viridiplantae</taxon>
        <taxon>Chlorophyta</taxon>
        <taxon>core chlorophytes</taxon>
        <taxon>Chlorophyceae</taxon>
        <taxon>CS clade</taxon>
        <taxon>Sphaeropleales</taxon>
        <taxon>Scenedesmaceae</taxon>
        <taxon>Tetradesmus</taxon>
    </lineage>
</organism>
<evidence type="ECO:0000313" key="2">
    <source>
        <dbReference type="Proteomes" id="UP001244341"/>
    </source>
</evidence>
<name>A0ABY8UDA6_TETOB</name>
<dbReference type="Proteomes" id="UP001244341">
    <property type="component" value="Chromosome 10b"/>
</dbReference>
<evidence type="ECO:0000313" key="1">
    <source>
        <dbReference type="EMBL" id="WIA19466.1"/>
    </source>
</evidence>
<gene>
    <name evidence="1" type="ORF">OEZ85_004078</name>
</gene>
<proteinExistence type="predicted"/>
<sequence>MPIPAYNARSDKGHSRGHTRRAPLVWCAARGSQGHCSRQQCQRWRKGAQSSSRVQCTGAISGSSSSSSSSGVDIDLGDVPGWPSELVKPTEAAAVITAMYRTGRFPLEWLQQQSTAPGTSDSVVYGKLQQLLSFFNLPGTVLGWLPLTGVTLKHAKALGFYLRSTVTLAVEGMLSFPLLTGTGSSSSGKIPSVAVFLAATTSKDDAPLQVHAVKLTAPEEAAERVSSVLHNCPKAPASSAQLHNFGGLYRCYVDGAKAVAASCSTSGKAAGADVAPCGAHDSEWELDPWAGSSYDDILEAVVSAEHRVFGVPLRPALMEATSSLGLRVGTAAIRIDAGGQMVSAWVFSW</sequence>